<evidence type="ECO:0000313" key="1">
    <source>
        <dbReference type="EMBL" id="QHU08391.1"/>
    </source>
</evidence>
<name>A0A6C0JU06_9ZZZZ</name>
<sequence length="98" mass="11128">MGNVVGTISFDSVEHHRFHKLVIDNMKTYGLDEANPNHSSFIPDNKDTYSVNISGLKLWWLGDQAAYNKITTFLLETKYALLKDGATNVEMQIDRLPL</sequence>
<reference evidence="1" key="1">
    <citation type="journal article" date="2020" name="Nature">
        <title>Giant virus diversity and host interactions through global metagenomics.</title>
        <authorList>
            <person name="Schulz F."/>
            <person name="Roux S."/>
            <person name="Paez-Espino D."/>
            <person name="Jungbluth S."/>
            <person name="Walsh D.A."/>
            <person name="Denef V.J."/>
            <person name="McMahon K.D."/>
            <person name="Konstantinidis K.T."/>
            <person name="Eloe-Fadrosh E.A."/>
            <person name="Kyrpides N.C."/>
            <person name="Woyke T."/>
        </authorList>
    </citation>
    <scope>NUCLEOTIDE SEQUENCE</scope>
    <source>
        <strain evidence="1">GVMAG-S-1062768-28</strain>
    </source>
</reference>
<protein>
    <submittedName>
        <fullName evidence="1">Uncharacterized protein</fullName>
    </submittedName>
</protein>
<dbReference type="EMBL" id="MN740696">
    <property type="protein sequence ID" value="QHU08391.1"/>
    <property type="molecule type" value="Genomic_DNA"/>
</dbReference>
<dbReference type="AlphaFoldDB" id="A0A6C0JU06"/>
<accession>A0A6C0JU06</accession>
<organism evidence="1">
    <name type="scientific">viral metagenome</name>
    <dbReference type="NCBI Taxonomy" id="1070528"/>
    <lineage>
        <taxon>unclassified sequences</taxon>
        <taxon>metagenomes</taxon>
        <taxon>organismal metagenomes</taxon>
    </lineage>
</organism>
<proteinExistence type="predicted"/>